<evidence type="ECO:0000256" key="2">
    <source>
        <dbReference type="ARBA" id="ARBA00009130"/>
    </source>
</evidence>
<dbReference type="Proteomes" id="UP000093199">
    <property type="component" value="Unassembled WGS sequence"/>
</dbReference>
<gene>
    <name evidence="9" type="ORF">A6M13_12960</name>
</gene>
<organism evidence="9 10">
    <name type="scientific">Caryophanon tenue</name>
    <dbReference type="NCBI Taxonomy" id="33978"/>
    <lineage>
        <taxon>Bacteria</taxon>
        <taxon>Bacillati</taxon>
        <taxon>Bacillota</taxon>
        <taxon>Bacilli</taxon>
        <taxon>Bacillales</taxon>
        <taxon>Caryophanaceae</taxon>
        <taxon>Caryophanon</taxon>
    </lineage>
</organism>
<dbReference type="Gene3D" id="3.50.50.60">
    <property type="entry name" value="FAD/NAD(P)-binding domain"/>
    <property type="match status" value="2"/>
</dbReference>
<dbReference type="OrthoDB" id="9792592at2"/>
<sequence>MNIVIIGGDAAGMSAAMEIVRSPYEANITVLEKGGIYSYGQCGLPYVIDGSIAHTDELIARSVEAFREQGIDARTYHEVTAVDVQQQIVTGIHTTTNEPFTIHYDKLLIASGASPTMPNWENRSLQGIHTVKTIPQMHALLEDVVEAKHATVIGAGYIALEVAETLKKRGLAVRLIQRGKQLMSTVDEQLAVHILEEAERQGIDVRLNTNTLGFIGDSRVEAVCTTAGELATDVVIVATGVRPNTQFLEGTGIHLFDNGAVIVNGQMETNIANVYAAGDCATHHLRNANRHTYIPLGTTANKQGRIAGRVMSGQQAVFKGIVGTSVLKFFDLTIGQTGANHAAITELGTPVHVLRTTANNHAGYYPHVEQLHMCMWVHEKTHELLGLQIVGGEGVDKRIDVFATALVANMHIEDLLDLDLSYAPPYNGVWDPLQQMARKYVK</sequence>
<dbReference type="InterPro" id="IPR050260">
    <property type="entry name" value="FAD-bd_OxRdtase"/>
</dbReference>
<accession>A0A1C0YHI6</accession>
<keyword evidence="4" id="KW-0274">FAD</keyword>
<dbReference type="PANTHER" id="PTHR43429:SF1">
    <property type="entry name" value="NAD(P)H SULFUR OXIDOREDUCTASE (COA-DEPENDENT)"/>
    <property type="match status" value="1"/>
</dbReference>
<dbReference type="PRINTS" id="PR00411">
    <property type="entry name" value="PNDRDTASEI"/>
</dbReference>
<dbReference type="InterPro" id="IPR016156">
    <property type="entry name" value="FAD/NAD-linked_Rdtase_dimer_sf"/>
</dbReference>
<evidence type="ECO:0000259" key="7">
    <source>
        <dbReference type="Pfam" id="PF02852"/>
    </source>
</evidence>
<dbReference type="GO" id="GO:0016491">
    <property type="term" value="F:oxidoreductase activity"/>
    <property type="evidence" value="ECO:0007669"/>
    <property type="project" value="UniProtKB-KW"/>
</dbReference>
<protein>
    <submittedName>
        <fullName evidence="9">NADH dehydrogenase</fullName>
    </submittedName>
</protein>
<dbReference type="PRINTS" id="PR00368">
    <property type="entry name" value="FADPNR"/>
</dbReference>
<dbReference type="SUPFAM" id="SSF55424">
    <property type="entry name" value="FAD/NAD-linked reductases, dimerisation (C-terminal) domain"/>
    <property type="match status" value="1"/>
</dbReference>
<evidence type="ECO:0000313" key="10">
    <source>
        <dbReference type="Proteomes" id="UP000093199"/>
    </source>
</evidence>
<comment type="cofactor">
    <cofactor evidence="1">
        <name>FAD</name>
        <dbReference type="ChEBI" id="CHEBI:57692"/>
    </cofactor>
</comment>
<dbReference type="RefSeq" id="WP_066544640.1">
    <property type="nucleotide sequence ID" value="NZ_MASJ01000010.1"/>
</dbReference>
<dbReference type="InterPro" id="IPR036188">
    <property type="entry name" value="FAD/NAD-bd_sf"/>
</dbReference>
<feature type="domain" description="Pyridine nucleotide-disulphide oxidoreductase dimerisation" evidence="7">
    <location>
        <begin position="327"/>
        <end position="427"/>
    </location>
</feature>
<dbReference type="PANTHER" id="PTHR43429">
    <property type="entry name" value="PYRIDINE NUCLEOTIDE-DISULFIDE OXIDOREDUCTASE DOMAIN-CONTAINING"/>
    <property type="match status" value="1"/>
</dbReference>
<evidence type="ECO:0000256" key="6">
    <source>
        <dbReference type="ARBA" id="ARBA00023284"/>
    </source>
</evidence>
<dbReference type="Pfam" id="PF07992">
    <property type="entry name" value="Pyr_redox_2"/>
    <property type="match status" value="1"/>
</dbReference>
<feature type="domain" description="FAD/NAD(P)-binding" evidence="8">
    <location>
        <begin position="1"/>
        <end position="304"/>
    </location>
</feature>
<evidence type="ECO:0000313" key="9">
    <source>
        <dbReference type="EMBL" id="OCS86617.1"/>
    </source>
</evidence>
<evidence type="ECO:0000259" key="8">
    <source>
        <dbReference type="Pfam" id="PF07992"/>
    </source>
</evidence>
<dbReference type="InterPro" id="IPR023753">
    <property type="entry name" value="FAD/NAD-binding_dom"/>
</dbReference>
<dbReference type="EMBL" id="MASJ01000010">
    <property type="protein sequence ID" value="OCS86617.1"/>
    <property type="molecule type" value="Genomic_DNA"/>
</dbReference>
<dbReference type="Pfam" id="PF02852">
    <property type="entry name" value="Pyr_redox_dim"/>
    <property type="match status" value="1"/>
</dbReference>
<dbReference type="SUPFAM" id="SSF51905">
    <property type="entry name" value="FAD/NAD(P)-binding domain"/>
    <property type="match status" value="1"/>
</dbReference>
<evidence type="ECO:0000256" key="5">
    <source>
        <dbReference type="ARBA" id="ARBA00023002"/>
    </source>
</evidence>
<keyword evidence="5" id="KW-0560">Oxidoreductase</keyword>
<keyword evidence="10" id="KW-1185">Reference proteome</keyword>
<reference evidence="9 10" key="1">
    <citation type="submission" date="2016-07" db="EMBL/GenBank/DDBJ databases">
        <title>Caryophanon tenue genome sequencing.</title>
        <authorList>
            <person name="Verma A."/>
            <person name="Pal Y."/>
            <person name="Krishnamurthi S."/>
        </authorList>
    </citation>
    <scope>NUCLEOTIDE SEQUENCE [LARGE SCALE GENOMIC DNA]</scope>
    <source>
        <strain evidence="9 10">DSM 14152</strain>
    </source>
</reference>
<keyword evidence="3" id="KW-0285">Flavoprotein</keyword>
<dbReference type="STRING" id="33978.A6M13_12960"/>
<proteinExistence type="inferred from homology"/>
<comment type="caution">
    <text evidence="9">The sequence shown here is derived from an EMBL/GenBank/DDBJ whole genome shotgun (WGS) entry which is preliminary data.</text>
</comment>
<dbReference type="InterPro" id="IPR004099">
    <property type="entry name" value="Pyr_nucl-diS_OxRdtase_dimer"/>
</dbReference>
<name>A0A1C0YHI6_9BACL</name>
<comment type="similarity">
    <text evidence="2">Belongs to the class-III pyridine nucleotide-disulfide oxidoreductase family.</text>
</comment>
<evidence type="ECO:0000256" key="1">
    <source>
        <dbReference type="ARBA" id="ARBA00001974"/>
    </source>
</evidence>
<evidence type="ECO:0000256" key="4">
    <source>
        <dbReference type="ARBA" id="ARBA00022827"/>
    </source>
</evidence>
<evidence type="ECO:0000256" key="3">
    <source>
        <dbReference type="ARBA" id="ARBA00022630"/>
    </source>
</evidence>
<keyword evidence="6" id="KW-0676">Redox-active center</keyword>
<dbReference type="AlphaFoldDB" id="A0A1C0YHI6"/>